<keyword evidence="2" id="KW-0812">Transmembrane</keyword>
<evidence type="ECO:0000313" key="5">
    <source>
        <dbReference type="Proteomes" id="UP001477672"/>
    </source>
</evidence>
<keyword evidence="2" id="KW-1133">Transmembrane helix</keyword>
<feature type="transmembrane region" description="Helical" evidence="2">
    <location>
        <begin position="241"/>
        <end position="258"/>
    </location>
</feature>
<dbReference type="EMBL" id="JBBMFA010000101">
    <property type="protein sequence ID" value="MEQ2520988.1"/>
    <property type="molecule type" value="Genomic_DNA"/>
</dbReference>
<feature type="transmembrane region" description="Helical" evidence="2">
    <location>
        <begin position="65"/>
        <end position="90"/>
    </location>
</feature>
<proteinExistence type="inferred from homology"/>
<dbReference type="InterPro" id="IPR000620">
    <property type="entry name" value="EamA_dom"/>
</dbReference>
<dbReference type="PANTHER" id="PTHR22911">
    <property type="entry name" value="ACYL-MALONYL CONDENSING ENZYME-RELATED"/>
    <property type="match status" value="1"/>
</dbReference>
<dbReference type="Pfam" id="PF00892">
    <property type="entry name" value="EamA"/>
    <property type="match status" value="2"/>
</dbReference>
<name>A0ABV1GH63_9FIRM</name>
<gene>
    <name evidence="4" type="ORF">WMO24_11190</name>
</gene>
<organism evidence="4 5">
    <name type="scientific">Ruthenibacterium intestinale</name>
    <dbReference type="NCBI Taxonomy" id="3133163"/>
    <lineage>
        <taxon>Bacteria</taxon>
        <taxon>Bacillati</taxon>
        <taxon>Bacillota</taxon>
        <taxon>Clostridia</taxon>
        <taxon>Eubacteriales</taxon>
        <taxon>Oscillospiraceae</taxon>
        <taxon>Ruthenibacterium</taxon>
    </lineage>
</organism>
<feature type="transmembrane region" description="Helical" evidence="2">
    <location>
        <begin position="207"/>
        <end position="229"/>
    </location>
</feature>
<feature type="transmembrane region" description="Helical" evidence="2">
    <location>
        <begin position="37"/>
        <end position="53"/>
    </location>
</feature>
<reference evidence="4 5" key="1">
    <citation type="submission" date="2024-03" db="EMBL/GenBank/DDBJ databases">
        <title>Human intestinal bacterial collection.</title>
        <authorList>
            <person name="Pauvert C."/>
            <person name="Hitch T.C.A."/>
            <person name="Clavel T."/>
        </authorList>
    </citation>
    <scope>NUCLEOTIDE SEQUENCE [LARGE SCALE GENOMIC DNA]</scope>
    <source>
        <strain evidence="4 5">CLA-JM-H11</strain>
    </source>
</reference>
<feature type="domain" description="EamA" evidence="3">
    <location>
        <begin position="146"/>
        <end position="281"/>
    </location>
</feature>
<evidence type="ECO:0000313" key="4">
    <source>
        <dbReference type="EMBL" id="MEQ2520988.1"/>
    </source>
</evidence>
<evidence type="ECO:0000259" key="3">
    <source>
        <dbReference type="Pfam" id="PF00892"/>
    </source>
</evidence>
<comment type="caution">
    <text evidence="4">The sequence shown here is derived from an EMBL/GenBank/DDBJ whole genome shotgun (WGS) entry which is preliminary data.</text>
</comment>
<feature type="transmembrane region" description="Helical" evidence="2">
    <location>
        <begin position="143"/>
        <end position="164"/>
    </location>
</feature>
<feature type="domain" description="EamA" evidence="3">
    <location>
        <begin position="3"/>
        <end position="136"/>
    </location>
</feature>
<dbReference type="Gene3D" id="1.10.3730.20">
    <property type="match status" value="2"/>
</dbReference>
<keyword evidence="2" id="KW-0472">Membrane</keyword>
<comment type="similarity">
    <text evidence="1">Belongs to the EamA transporter family.</text>
</comment>
<dbReference type="Proteomes" id="UP001477672">
    <property type="component" value="Unassembled WGS sequence"/>
</dbReference>
<dbReference type="InterPro" id="IPR037185">
    <property type="entry name" value="EmrE-like"/>
</dbReference>
<feature type="transmembrane region" description="Helical" evidence="2">
    <location>
        <begin position="264"/>
        <end position="283"/>
    </location>
</feature>
<feature type="transmembrane region" description="Helical" evidence="2">
    <location>
        <begin position="176"/>
        <end position="195"/>
    </location>
</feature>
<feature type="transmembrane region" description="Helical" evidence="2">
    <location>
        <begin position="121"/>
        <end position="137"/>
    </location>
</feature>
<evidence type="ECO:0000256" key="2">
    <source>
        <dbReference type="SAM" id="Phobius"/>
    </source>
</evidence>
<protein>
    <submittedName>
        <fullName evidence="4">DMT family transporter</fullName>
    </submittedName>
</protein>
<dbReference type="RefSeq" id="WP_349216529.1">
    <property type="nucleotide sequence ID" value="NZ_JBBMFA010000101.1"/>
</dbReference>
<evidence type="ECO:0000256" key="1">
    <source>
        <dbReference type="ARBA" id="ARBA00007362"/>
    </source>
</evidence>
<sequence>MIKGVLAVLAASVAYGIMPVFSKTAMAQGMNAESVVFFRFLFSSAFALLFLIKRSNRRYVTRRQLWHLLVFGILGFGMTINLLTFSYQYIPTGLATMFHFAYPLVILAVMAVLYHEKITRYKVAAVAVALAGVALLADFSQGLALPGVLLALGSAVTYAAFVIAGRKSSFAILPPMEVIFFVSAFSTLIFGAKSLLLGQLQAPPNGTAFVCLIIISVVCTIFALAMLTYGIRTLGASTASVLNMLEPVVSVVAGVLAFAEPLNIRTMAGCAAIIAASILIVLGERSAQRADLKQ</sequence>
<accession>A0ABV1GH63</accession>
<feature type="transmembrane region" description="Helical" evidence="2">
    <location>
        <begin position="96"/>
        <end position="114"/>
    </location>
</feature>
<dbReference type="SUPFAM" id="SSF103481">
    <property type="entry name" value="Multidrug resistance efflux transporter EmrE"/>
    <property type="match status" value="2"/>
</dbReference>
<keyword evidence="5" id="KW-1185">Reference proteome</keyword>